<keyword evidence="2" id="KW-1133">Transmembrane helix</keyword>
<dbReference type="OrthoDB" id="2402916at2759"/>
<feature type="region of interest" description="Disordered" evidence="1">
    <location>
        <begin position="372"/>
        <end position="524"/>
    </location>
</feature>
<dbReference type="Proteomes" id="UP000800092">
    <property type="component" value="Unassembled WGS sequence"/>
</dbReference>
<feature type="region of interest" description="Disordered" evidence="1">
    <location>
        <begin position="112"/>
        <end position="137"/>
    </location>
</feature>
<evidence type="ECO:0000313" key="4">
    <source>
        <dbReference type="EMBL" id="KAF2231744.1"/>
    </source>
</evidence>
<reference evidence="4" key="1">
    <citation type="journal article" date="2020" name="Stud. Mycol.">
        <title>101 Dothideomycetes genomes: a test case for predicting lifestyles and emergence of pathogens.</title>
        <authorList>
            <person name="Haridas S."/>
            <person name="Albert R."/>
            <person name="Binder M."/>
            <person name="Bloem J."/>
            <person name="Labutti K."/>
            <person name="Salamov A."/>
            <person name="Andreopoulos B."/>
            <person name="Baker S."/>
            <person name="Barry K."/>
            <person name="Bills G."/>
            <person name="Bluhm B."/>
            <person name="Cannon C."/>
            <person name="Castanera R."/>
            <person name="Culley D."/>
            <person name="Daum C."/>
            <person name="Ezra D."/>
            <person name="Gonzalez J."/>
            <person name="Henrissat B."/>
            <person name="Kuo A."/>
            <person name="Liang C."/>
            <person name="Lipzen A."/>
            <person name="Lutzoni F."/>
            <person name="Magnuson J."/>
            <person name="Mondo S."/>
            <person name="Nolan M."/>
            <person name="Ohm R."/>
            <person name="Pangilinan J."/>
            <person name="Park H.-J."/>
            <person name="Ramirez L."/>
            <person name="Alfaro M."/>
            <person name="Sun H."/>
            <person name="Tritt A."/>
            <person name="Yoshinaga Y."/>
            <person name="Zwiers L.-H."/>
            <person name="Turgeon B."/>
            <person name="Goodwin S."/>
            <person name="Spatafora J."/>
            <person name="Crous P."/>
            <person name="Grigoriev I."/>
        </authorList>
    </citation>
    <scope>NUCLEOTIDE SEQUENCE</scope>
    <source>
        <strain evidence="4">Tuck. ex Michener</strain>
    </source>
</reference>
<evidence type="ECO:0000256" key="2">
    <source>
        <dbReference type="SAM" id="Phobius"/>
    </source>
</evidence>
<feature type="compositionally biased region" description="Polar residues" evidence="1">
    <location>
        <begin position="449"/>
        <end position="468"/>
    </location>
</feature>
<evidence type="ECO:0000259" key="3">
    <source>
        <dbReference type="Pfam" id="PF09463"/>
    </source>
</evidence>
<feature type="transmembrane region" description="Helical" evidence="2">
    <location>
        <begin position="78"/>
        <end position="100"/>
    </location>
</feature>
<evidence type="ECO:0000313" key="5">
    <source>
        <dbReference type="Proteomes" id="UP000800092"/>
    </source>
</evidence>
<keyword evidence="2" id="KW-0812">Transmembrane</keyword>
<dbReference type="EMBL" id="ML991823">
    <property type="protein sequence ID" value="KAF2231744.1"/>
    <property type="molecule type" value="Genomic_DNA"/>
</dbReference>
<dbReference type="InterPro" id="IPR018571">
    <property type="entry name" value="Membrane_anchor_Opy2_N"/>
</dbReference>
<name>A0A6A6H0Z0_VIRVR</name>
<feature type="compositionally biased region" description="Basic and acidic residues" evidence="1">
    <location>
        <begin position="126"/>
        <end position="137"/>
    </location>
</feature>
<feature type="domain" description="Membrane anchor Opy2 N-terminal" evidence="3">
    <location>
        <begin position="17"/>
        <end position="51"/>
    </location>
</feature>
<feature type="region of interest" description="Disordered" evidence="1">
    <location>
        <begin position="54"/>
        <end position="74"/>
    </location>
</feature>
<proteinExistence type="predicted"/>
<dbReference type="Pfam" id="PF09463">
    <property type="entry name" value="Opy2"/>
    <property type="match status" value="1"/>
</dbReference>
<evidence type="ECO:0000256" key="1">
    <source>
        <dbReference type="SAM" id="MobiDB-lite"/>
    </source>
</evidence>
<feature type="compositionally biased region" description="Low complexity" evidence="1">
    <location>
        <begin position="387"/>
        <end position="400"/>
    </location>
</feature>
<organism evidence="4 5">
    <name type="scientific">Viridothelium virens</name>
    <name type="common">Speckled blister lichen</name>
    <name type="synonym">Trypethelium virens</name>
    <dbReference type="NCBI Taxonomy" id="1048519"/>
    <lineage>
        <taxon>Eukaryota</taxon>
        <taxon>Fungi</taxon>
        <taxon>Dikarya</taxon>
        <taxon>Ascomycota</taxon>
        <taxon>Pezizomycotina</taxon>
        <taxon>Dothideomycetes</taxon>
        <taxon>Dothideomycetes incertae sedis</taxon>
        <taxon>Trypetheliales</taxon>
        <taxon>Trypetheliaceae</taxon>
        <taxon>Viridothelium</taxon>
    </lineage>
</organism>
<keyword evidence="2" id="KW-0472">Membrane</keyword>
<protein>
    <recommendedName>
        <fullName evidence="3">Membrane anchor Opy2 N-terminal domain-containing protein</fullName>
    </recommendedName>
</protein>
<dbReference type="AlphaFoldDB" id="A0A6A6H0Z0"/>
<feature type="compositionally biased region" description="Polar residues" evidence="1">
    <location>
        <begin position="376"/>
        <end position="386"/>
    </location>
</feature>
<gene>
    <name evidence="4" type="ORF">EV356DRAFT_518292</name>
</gene>
<keyword evidence="5" id="KW-1185">Reference proteome</keyword>
<feature type="region of interest" description="Disordered" evidence="1">
    <location>
        <begin position="282"/>
        <end position="305"/>
    </location>
</feature>
<feature type="region of interest" description="Disordered" evidence="1">
    <location>
        <begin position="316"/>
        <end position="335"/>
    </location>
</feature>
<sequence length="524" mass="55378">MASQVVENQLRRLFRRCVQCPNTTPSCPVCPSGQICSQLLQSCTQCASTTCVSNSVSSDDTPAPPTNNGAGGGGGPNVGAIAGGVVGGVVFIALLTFIVWRFIIKPRRDQYEDDDWAEEEYQQEPKPGEDKPAGSDFTMQRDARASTHTVGSIASTVLTRASNVIQIAYIPGVTNRGGLESPGVLVPPVPPIPAMGSPANSPYASQRAETESESHYFMPSDLRGSTYSADSDARSVRQQRHSITPSLARTSMASTVYRNNAIVSPIPAQSAVRGKAAVVSVKSGSSSGENTPAVASTPPMPSLDFARVGKPLQVQIPSSADKTGPSPQSSIKSSATATYGKPIALNITKMKSKQKSVTNTPDISSISDADTIKAASPSNPSVAQIVSSGPSTETGSSSSRPHSRAQQTATHPSTFDDTSDDDEDEHARSRRSLIGRARESDITEIADTPNLNSNTSPDSPFADQTSRLLPTVAENEERRHSRLGINAVIEEATRRASRQPTHNGLGSDKRNESPFDDSNATDDN</sequence>
<accession>A0A6A6H0Z0</accession>
<feature type="compositionally biased region" description="Acidic residues" evidence="1">
    <location>
        <begin position="112"/>
        <end position="122"/>
    </location>
</feature>